<keyword evidence="3" id="KW-1133">Transmembrane helix</keyword>
<proteinExistence type="inferred from homology"/>
<evidence type="ECO:0000256" key="2">
    <source>
        <dbReference type="RuleBase" id="RU003750"/>
    </source>
</evidence>
<dbReference type="RefSeq" id="WP_343889730.1">
    <property type="nucleotide sequence ID" value="NZ_BAAAEH010000023.1"/>
</dbReference>
<feature type="transmembrane region" description="Helical" evidence="3">
    <location>
        <begin position="105"/>
        <end position="122"/>
    </location>
</feature>
<dbReference type="Proteomes" id="UP001419910">
    <property type="component" value="Unassembled WGS sequence"/>
</dbReference>
<dbReference type="InterPro" id="IPR048254">
    <property type="entry name" value="CDP_ALCOHOL_P_TRANSF_CS"/>
</dbReference>
<feature type="transmembrane region" description="Helical" evidence="3">
    <location>
        <begin position="39"/>
        <end position="59"/>
    </location>
</feature>
<sequence length="292" mass="31512">MTKAPPDGSRDRRIEDPTNLWIIHSAARSLLPWAVARGISANLVSVAGFVLGLMAAIAYARWDDWRFALVGLVLSIGWLIADGLDGMVARATGTASAIGRVLDGVCDHGVFILIYVVIAGMIGTGEGWAWALGAGAAHIVQSSLYEGERARFHRRIRGLPRAPAAQPAGSAVVRGYEWLTTSIDRFSIGFDALFEDRAIAPAVAAAYGERAAGPMRLMILLTANTRVWAIFLACLVGDPRWFWWFELVPLSIVTCAGVAWHRHVEANLLRAFAGTVAPDSSFSIPSKDINHP</sequence>
<dbReference type="Gene3D" id="1.20.120.1760">
    <property type="match status" value="1"/>
</dbReference>
<dbReference type="PROSITE" id="PS00379">
    <property type="entry name" value="CDP_ALCOHOL_P_TRANSF"/>
    <property type="match status" value="1"/>
</dbReference>
<accession>A0ABU9Y9M5</accession>
<feature type="transmembrane region" description="Helical" evidence="3">
    <location>
        <begin position="217"/>
        <end position="235"/>
    </location>
</feature>
<comment type="similarity">
    <text evidence="2">Belongs to the CDP-alcohol phosphatidyltransferase class-I family.</text>
</comment>
<comment type="caution">
    <text evidence="4">The sequence shown here is derived from an EMBL/GenBank/DDBJ whole genome shotgun (WGS) entry which is preliminary data.</text>
</comment>
<evidence type="ECO:0000313" key="4">
    <source>
        <dbReference type="EMBL" id="MEN2792508.1"/>
    </source>
</evidence>
<evidence type="ECO:0000256" key="1">
    <source>
        <dbReference type="ARBA" id="ARBA00022679"/>
    </source>
</evidence>
<evidence type="ECO:0000313" key="5">
    <source>
        <dbReference type="Proteomes" id="UP001419910"/>
    </source>
</evidence>
<reference evidence="4 5" key="1">
    <citation type="submission" date="2024-05" db="EMBL/GenBank/DDBJ databases">
        <authorList>
            <person name="Liu Q."/>
            <person name="Xin Y.-H."/>
        </authorList>
    </citation>
    <scope>NUCLEOTIDE SEQUENCE [LARGE SCALE GENOMIC DNA]</scope>
    <source>
        <strain evidence="4 5">CGMCC 1.10181</strain>
    </source>
</reference>
<keyword evidence="5" id="KW-1185">Reference proteome</keyword>
<name>A0ABU9Y9M5_9SPHN</name>
<gene>
    <name evidence="4" type="ORF">ABC974_22965</name>
</gene>
<feature type="transmembrane region" description="Helical" evidence="3">
    <location>
        <begin position="65"/>
        <end position="84"/>
    </location>
</feature>
<dbReference type="Pfam" id="PF01066">
    <property type="entry name" value="CDP-OH_P_transf"/>
    <property type="match status" value="1"/>
</dbReference>
<protein>
    <submittedName>
        <fullName evidence="4">CDP-alcohol phosphatidyltransferase family protein</fullName>
    </submittedName>
</protein>
<dbReference type="InterPro" id="IPR000462">
    <property type="entry name" value="CDP-OH_P_trans"/>
</dbReference>
<dbReference type="InterPro" id="IPR043130">
    <property type="entry name" value="CDP-OH_PTrfase_TM_dom"/>
</dbReference>
<keyword evidence="3" id="KW-0472">Membrane</keyword>
<organism evidence="4 5">
    <name type="scientific">Sphingomonas oligophenolica</name>
    <dbReference type="NCBI Taxonomy" id="301154"/>
    <lineage>
        <taxon>Bacteria</taxon>
        <taxon>Pseudomonadati</taxon>
        <taxon>Pseudomonadota</taxon>
        <taxon>Alphaproteobacteria</taxon>
        <taxon>Sphingomonadales</taxon>
        <taxon>Sphingomonadaceae</taxon>
        <taxon>Sphingomonas</taxon>
    </lineage>
</organism>
<keyword evidence="1 2" id="KW-0808">Transferase</keyword>
<feature type="transmembrane region" description="Helical" evidence="3">
    <location>
        <begin position="241"/>
        <end position="260"/>
    </location>
</feature>
<dbReference type="EMBL" id="JBDIME010000029">
    <property type="protein sequence ID" value="MEN2792508.1"/>
    <property type="molecule type" value="Genomic_DNA"/>
</dbReference>
<evidence type="ECO:0000256" key="3">
    <source>
        <dbReference type="SAM" id="Phobius"/>
    </source>
</evidence>
<keyword evidence="3" id="KW-0812">Transmembrane</keyword>